<dbReference type="CDD" id="cd05702">
    <property type="entry name" value="S1_Rrp5_repeat_hs11_sc8"/>
    <property type="match status" value="1"/>
</dbReference>
<dbReference type="SMART" id="SM00316">
    <property type="entry name" value="S1"/>
    <property type="match status" value="12"/>
</dbReference>
<dbReference type="EMBL" id="NAJO01000054">
    <property type="protein sequence ID" value="OQN97447.1"/>
    <property type="molecule type" value="Genomic_DNA"/>
</dbReference>
<keyword evidence="6" id="KW-0539">Nucleus</keyword>
<dbReference type="SUPFAM" id="SSF48452">
    <property type="entry name" value="TPR-like"/>
    <property type="match status" value="2"/>
</dbReference>
<comment type="function">
    <text evidence="7">Involved in the biogenesis of rRNA. Required for the formation of 18S and 5.8S rRNA.</text>
</comment>
<feature type="domain" description="S1 motif" evidence="11">
    <location>
        <begin position="260"/>
        <end position="329"/>
    </location>
</feature>
<dbReference type="InterPro" id="IPR048058">
    <property type="entry name" value="Rrp5_S1_rpt_hs11_sc8"/>
</dbReference>
<evidence type="ECO:0000313" key="13">
    <source>
        <dbReference type="Proteomes" id="UP000192596"/>
    </source>
</evidence>
<feature type="domain" description="S1 motif" evidence="11">
    <location>
        <begin position="1327"/>
        <end position="1399"/>
    </location>
</feature>
<evidence type="ECO:0000256" key="4">
    <source>
        <dbReference type="ARBA" id="ARBA00022553"/>
    </source>
</evidence>
<evidence type="ECO:0000256" key="7">
    <source>
        <dbReference type="ARBA" id="ARBA00055575"/>
    </source>
</evidence>
<dbReference type="PROSITE" id="PS50126">
    <property type="entry name" value="S1"/>
    <property type="match status" value="12"/>
</dbReference>
<evidence type="ECO:0000259" key="11">
    <source>
        <dbReference type="PROSITE" id="PS50126"/>
    </source>
</evidence>
<dbReference type="FunFam" id="2.40.50.140:FF:000196">
    <property type="entry name" value="rRNA biogenesis protein RRP5"/>
    <property type="match status" value="1"/>
</dbReference>
<feature type="compositionally biased region" description="Polar residues" evidence="10">
    <location>
        <begin position="1490"/>
        <end position="1509"/>
    </location>
</feature>
<dbReference type="SUPFAM" id="SSF50249">
    <property type="entry name" value="Nucleic acid-binding proteins"/>
    <property type="match status" value="11"/>
</dbReference>
<feature type="domain" description="S1 motif" evidence="11">
    <location>
        <begin position="148"/>
        <end position="244"/>
    </location>
</feature>
<dbReference type="InterPro" id="IPR057301">
    <property type="entry name" value="Rrp5_OB_4th"/>
</dbReference>
<dbReference type="FunFam" id="2.40.50.140:FF:000279">
    <property type="entry name" value="rRNA biogenesis protein rrp5"/>
    <property type="match status" value="1"/>
</dbReference>
<dbReference type="Pfam" id="PF23459">
    <property type="entry name" value="S1_RRP5"/>
    <property type="match status" value="2"/>
</dbReference>
<proteinExistence type="predicted"/>
<feature type="domain" description="S1 motif" evidence="11">
    <location>
        <begin position="1144"/>
        <end position="1213"/>
    </location>
</feature>
<feature type="domain" description="S1 motif" evidence="11">
    <location>
        <begin position="656"/>
        <end position="725"/>
    </location>
</feature>
<name>A0A1V8SEJ2_9PEZI</name>
<dbReference type="InterPro" id="IPR003107">
    <property type="entry name" value="HAT"/>
</dbReference>
<feature type="region of interest" description="Disordered" evidence="10">
    <location>
        <begin position="1"/>
        <end position="79"/>
    </location>
</feature>
<feature type="domain" description="S1 motif" evidence="11">
    <location>
        <begin position="948"/>
        <end position="1024"/>
    </location>
</feature>
<feature type="compositionally biased region" description="Acidic residues" evidence="10">
    <location>
        <begin position="102"/>
        <end position="112"/>
    </location>
</feature>
<feature type="compositionally biased region" description="Basic and acidic residues" evidence="10">
    <location>
        <begin position="36"/>
        <end position="52"/>
    </location>
</feature>
<dbReference type="PANTHER" id="PTHR23270">
    <property type="entry name" value="PROGRAMMED CELL DEATH PROTEIN 11 PRE-RRNA PROCESSING PROTEIN RRP5"/>
    <property type="match status" value="1"/>
</dbReference>
<feature type="compositionally biased region" description="Basic and acidic residues" evidence="10">
    <location>
        <begin position="123"/>
        <end position="132"/>
    </location>
</feature>
<keyword evidence="5" id="KW-0677">Repeat</keyword>
<dbReference type="Gene3D" id="2.40.50.140">
    <property type="entry name" value="Nucleic acid-binding proteins"/>
    <property type="match status" value="10"/>
</dbReference>
<evidence type="ECO:0000313" key="12">
    <source>
        <dbReference type="EMBL" id="OQN97447.1"/>
    </source>
</evidence>
<evidence type="ECO:0000256" key="5">
    <source>
        <dbReference type="ARBA" id="ARBA00022737"/>
    </source>
</evidence>
<dbReference type="STRING" id="1507870.A0A1V8SEJ2"/>
<feature type="compositionally biased region" description="Acidic residues" evidence="10">
    <location>
        <begin position="1465"/>
        <end position="1482"/>
    </location>
</feature>
<evidence type="ECO:0000256" key="2">
    <source>
        <dbReference type="ARBA" id="ARBA00022517"/>
    </source>
</evidence>
<dbReference type="GO" id="GO:0003723">
    <property type="term" value="F:RNA binding"/>
    <property type="evidence" value="ECO:0007669"/>
    <property type="project" value="TreeGrafter"/>
</dbReference>
<dbReference type="InterPro" id="IPR048059">
    <property type="entry name" value="Rrp5_S1_rpt_hs1_sc1"/>
</dbReference>
<accession>A0A1V8SEJ2</accession>
<dbReference type="FunFam" id="2.40.50.140:FF:000155">
    <property type="entry name" value="rRNA biogenesis protein RRP5"/>
    <property type="match status" value="1"/>
</dbReference>
<dbReference type="CDD" id="cd05693">
    <property type="entry name" value="S1_Rrp5_repeat_hs1_sc1"/>
    <property type="match status" value="1"/>
</dbReference>
<feature type="region of interest" description="Disordered" evidence="10">
    <location>
        <begin position="95"/>
        <end position="132"/>
    </location>
</feature>
<dbReference type="InterPro" id="IPR057302">
    <property type="entry name" value="Rrp5_S1"/>
</dbReference>
<sequence>MSSTKRKAVTDDRPQKRVKSAKPEVESKSTKSSAKPAKENRPPKPESNERRGPVKSVLQQEERSFPRGGASVLTPIETKQIQAQAEKDVLFEQQTGEKPVRDEDDDLFDDAAEAPVKQKRKARKEDDGEKKVAATRIQGLSYKTLVPGSIVLGRVTGVTGKDVAVALANNLTGYVPITAVSERLNKRISDLLAEDVQEDDEDDDTDVDLKKLFFEGQWLRAKVTSTGHDSTDQKAKRHIELSVDPVQVNGGLEAESIVTHSMLQASVRSVEDHGVIMDLGLGTDGVRGFISKKELGAAYKLEDLEEGQVMMCLVTGKGSDGKVLKLSPDAARFSAHIGNKQAPVVTEAPIVDAYLPGTAVEVLVTECSHGGVVGKLMGMLNVTADLVHSGVGEEEDLSVKYKISSKIKARIIWSLPGDDGARKLGVSLLEILTTLPPPPDKLPENANPKLKTLATSASQKFLNSATIEDAKVTQVIQDRGINLALPSLTGQSGATAFAHISQVSDARIESLASTTGAFKVGSTHKVRVLSFNPIDGLYYVSLKQSILDQAYLRLEDVAVGEVVQGKVDRLLLGGSKGITGVLVKLSDNITGLVPEMHLSDARLEHPERKFRDGFPITVRVLSIDLDRRQIRLTAKKSLVSDTESAIWSNYEALQPEMESKGTIVNLLDKGAVVQFFGDVRAWLPVSEMSEAYVERPDRHFRIGQTVTARVVSVSPETKEMKVSCKTGGDIDDEQHDAWEAVQGGQIVSATVTEKTLDSVLVDLENGLKGIVRAPHLLDGSAAKADSALKRIRVGQKLTDLLVLNKFARSRQVMLTNKPGLVEDAKKGALIRSFADVKKGSKLHGFVRSVTPEGVYVEFANGTVGLVLKTQLAPEMLGQAAFGLRKDQSVTPWVLNVDAAKERFLLSLREQKVETPAVAATASPSIADAPELVNPVDPALKTTADLSLHAVTKARVASVKGTQINVRLADNAHGRIDVSEAFDSWDDFKNKKAPLQQFRPNDVLDVKILGIHDSRNHRFLPITHRQNKNPVYELSAKKSRVEDGDNSLLGGLEGVSAGESHLAFVNNHGDDCVWVNLSPSVRGRIALMDLSDDVGMLNDLSKHFGIGSALKVKVKNVMPLSNRLDLTARLGDDSESITFDTLTPGSVVAGRITKVSENSVTVQLGDSIAGPVTLTELSDDFDQADPARYAKNEIVRVCVLDIDKPNKRVYLSLRASKVLSSTLPVKDSQVPNISALKAGDIVRGFVKHISEKGIIASLSATVDAFIRVADLSDLYIKNWQSHLTLDQLVRGRIISVDPASKHIQLSLKQSQIDPNYVAPLQFNDIKTGMIVTGKVRKVEDYGAFVDLDNSQPRLSGLCHRSEVADKFVKDVRTLYEVGDVVKAKVLKIEKEGKKISLGLKARYFKNEGAESDDEVVKTNGHEIDDDEEMENAAAGGVELDAEIIGADDDETMEDDVDLGAVRDMGDSEDDGVAVPADDDSDDEAAVKPTAGLSTNGFDWSGNTLNTTTEVDASDSEPDTTTPKKRKRTKPEIKVDLTADLDTHGPRSTSDFERQLLGQPNDSALWIQYMAFQLQLGEVQKARDLAERALRTIHIRESDEKGNIWIALLNLGVEYGDEEKVDEVFKRACQVQEPLSMHEKLASIYIDSGKHDKADKIFERAVGNKSFRAVPEVWLNYATFLMSTYNKPDEARALLPRALQSIAKDEHRLLTAKFAGLEFRSAGGDAERGRTIFETLVGEWPKWTQGWDMWVDLERACITGEEKQEAVERCRKLFERMSAVKMKKRRAKFVFKRWLEFEEKEGAERDVERVKGVAKKWVEDEAVRQNGTDE</sequence>
<feature type="domain" description="S1 motif" evidence="11">
    <location>
        <begin position="1057"/>
        <end position="1128"/>
    </location>
</feature>
<protein>
    <recommendedName>
        <fullName evidence="8">rRNA biogenesis protein RRP5</fullName>
    </recommendedName>
    <alternativeName>
        <fullName evidence="9">Ribosomal RNA-processing protein 5</fullName>
    </alternativeName>
</protein>
<feature type="domain" description="S1 motif" evidence="11">
    <location>
        <begin position="464"/>
        <end position="543"/>
    </location>
</feature>
<keyword evidence="3" id="KW-0698">rRNA processing</keyword>
<evidence type="ECO:0000256" key="1">
    <source>
        <dbReference type="ARBA" id="ARBA00004604"/>
    </source>
</evidence>
<feature type="domain" description="S1 motif" evidence="11">
    <location>
        <begin position="1238"/>
        <end position="1307"/>
    </location>
</feature>
<dbReference type="InParanoid" id="A0A1V8SEJ2"/>
<dbReference type="SMART" id="SM00386">
    <property type="entry name" value="HAT"/>
    <property type="match status" value="5"/>
</dbReference>
<feature type="compositionally biased region" description="Basic and acidic residues" evidence="10">
    <location>
        <begin position="8"/>
        <end position="29"/>
    </location>
</feature>
<dbReference type="FunFam" id="2.40.50.140:FF:000103">
    <property type="entry name" value="protein RRP5 homolog"/>
    <property type="match status" value="2"/>
</dbReference>
<evidence type="ECO:0000256" key="10">
    <source>
        <dbReference type="SAM" id="MobiDB-lite"/>
    </source>
</evidence>
<evidence type="ECO:0000256" key="3">
    <source>
        <dbReference type="ARBA" id="ARBA00022552"/>
    </source>
</evidence>
<comment type="caution">
    <text evidence="12">The sequence shown here is derived from an EMBL/GenBank/DDBJ whole genome shotgun (WGS) entry which is preliminary data.</text>
</comment>
<comment type="subcellular location">
    <subcellularLocation>
        <location evidence="1">Nucleus</location>
        <location evidence="1">Nucleolus</location>
    </subcellularLocation>
</comment>
<dbReference type="FunCoup" id="A0A1V8SEJ2">
    <property type="interactions" value="2031"/>
</dbReference>
<feature type="region of interest" description="Disordered" evidence="10">
    <location>
        <begin position="1460"/>
        <end position="1530"/>
    </location>
</feature>
<dbReference type="InterPro" id="IPR012340">
    <property type="entry name" value="NA-bd_OB-fold"/>
</dbReference>
<feature type="domain" description="S1 motif" evidence="11">
    <location>
        <begin position="839"/>
        <end position="908"/>
    </location>
</feature>
<dbReference type="Pfam" id="PF00575">
    <property type="entry name" value="S1"/>
    <property type="match status" value="3"/>
</dbReference>
<dbReference type="GO" id="GO:0006364">
    <property type="term" value="P:rRNA processing"/>
    <property type="evidence" value="ECO:0007669"/>
    <property type="project" value="UniProtKB-KW"/>
</dbReference>
<feature type="domain" description="S1 motif" evidence="11">
    <location>
        <begin position="744"/>
        <end position="817"/>
    </location>
</feature>
<dbReference type="CDD" id="cd05703">
    <property type="entry name" value="S1_Rrp5_repeat_hs12_sc9"/>
    <property type="match status" value="1"/>
</dbReference>
<keyword evidence="4" id="KW-0597">Phosphoprotein</keyword>
<dbReference type="GO" id="GO:0032040">
    <property type="term" value="C:small-subunit processome"/>
    <property type="evidence" value="ECO:0007669"/>
    <property type="project" value="TreeGrafter"/>
</dbReference>
<dbReference type="InterPro" id="IPR003029">
    <property type="entry name" value="S1_domain"/>
</dbReference>
<organism evidence="12 13">
    <name type="scientific">Cryoendolithus antarcticus</name>
    <dbReference type="NCBI Taxonomy" id="1507870"/>
    <lineage>
        <taxon>Eukaryota</taxon>
        <taxon>Fungi</taxon>
        <taxon>Dikarya</taxon>
        <taxon>Ascomycota</taxon>
        <taxon>Pezizomycotina</taxon>
        <taxon>Dothideomycetes</taxon>
        <taxon>Dothideomycetidae</taxon>
        <taxon>Cladosporiales</taxon>
        <taxon>Cladosporiaceae</taxon>
        <taxon>Cryoendolithus</taxon>
    </lineage>
</organism>
<evidence type="ECO:0000256" key="8">
    <source>
        <dbReference type="ARBA" id="ARBA00073619"/>
    </source>
</evidence>
<dbReference type="OrthoDB" id="412781at2759"/>
<keyword evidence="2" id="KW-0690">Ribosome biogenesis</keyword>
<evidence type="ECO:0000256" key="6">
    <source>
        <dbReference type="ARBA" id="ARBA00023242"/>
    </source>
</evidence>
<dbReference type="FunFam" id="2.40.50.140:FF:000159">
    <property type="entry name" value="rRNA biogenesis protein rrp5"/>
    <property type="match status" value="1"/>
</dbReference>
<dbReference type="CDD" id="cd05697">
    <property type="entry name" value="S1_Rrp5_repeat_hs5"/>
    <property type="match status" value="1"/>
</dbReference>
<keyword evidence="13" id="KW-1185">Reference proteome</keyword>
<reference evidence="13" key="1">
    <citation type="submission" date="2017-03" db="EMBL/GenBank/DDBJ databases">
        <title>Genomes of endolithic fungi from Antarctica.</title>
        <authorList>
            <person name="Coleine C."/>
            <person name="Masonjones S."/>
            <person name="Stajich J.E."/>
        </authorList>
    </citation>
    <scope>NUCLEOTIDE SEQUENCE [LARGE SCALE GENOMIC DNA]</scope>
    <source>
        <strain evidence="13">CCFEE 5527</strain>
    </source>
</reference>
<dbReference type="CDD" id="cd05698">
    <property type="entry name" value="S1_Rrp5_repeat_hs6_sc5"/>
    <property type="match status" value="1"/>
</dbReference>
<feature type="domain" description="S1 motif" evidence="11">
    <location>
        <begin position="560"/>
        <end position="635"/>
    </location>
</feature>
<evidence type="ECO:0000256" key="9">
    <source>
        <dbReference type="ARBA" id="ARBA00076674"/>
    </source>
</evidence>
<dbReference type="PANTHER" id="PTHR23270:SF10">
    <property type="entry name" value="PROTEIN RRP5 HOMOLOG"/>
    <property type="match status" value="1"/>
</dbReference>
<dbReference type="CDD" id="cd05706">
    <property type="entry name" value="S1_Rrp5_repeat_sc10"/>
    <property type="match status" value="1"/>
</dbReference>
<dbReference type="Pfam" id="PF24685">
    <property type="entry name" value="OB_RRP5_4th"/>
    <property type="match status" value="1"/>
</dbReference>
<dbReference type="Gene3D" id="1.25.40.10">
    <property type="entry name" value="Tetratricopeptide repeat domain"/>
    <property type="match status" value="1"/>
</dbReference>
<dbReference type="Proteomes" id="UP000192596">
    <property type="component" value="Unassembled WGS sequence"/>
</dbReference>
<dbReference type="InterPro" id="IPR045209">
    <property type="entry name" value="Rrp5"/>
</dbReference>
<gene>
    <name evidence="12" type="ORF">B0A48_16606</name>
</gene>
<dbReference type="InterPro" id="IPR011990">
    <property type="entry name" value="TPR-like_helical_dom_sf"/>
</dbReference>